<comment type="caution">
    <text evidence="3">The sequence shown here is derived from an EMBL/GenBank/DDBJ whole genome shotgun (WGS) entry which is preliminary data.</text>
</comment>
<evidence type="ECO:0000256" key="1">
    <source>
        <dbReference type="ARBA" id="ARBA00006763"/>
    </source>
</evidence>
<dbReference type="InterPro" id="IPR031100">
    <property type="entry name" value="LOG_fam"/>
</dbReference>
<dbReference type="NCBIfam" id="TIGR00730">
    <property type="entry name" value="Rossman fold protein, TIGR00730 family"/>
    <property type="match status" value="1"/>
</dbReference>
<dbReference type="SUPFAM" id="SSF102405">
    <property type="entry name" value="MCP/YpsA-like"/>
    <property type="match status" value="1"/>
</dbReference>
<dbReference type="OrthoDB" id="9801098at2"/>
<sequence>MVARVTVFCGASYGRGKIFTDAAMRLGKILGSRGDELIYGGSSTGLMGILADATLAHGGTVTGVIPRGLVEHEIAHPHLTAMEIVESMHERKARMADKAEKFIALPGGFGTADELFEIITWTQLGFQAKPIGLLNIDGYFDPLLKWIVHCVEMEFVKSQYADFILVDDEPEALLDRLDTHIPAPPSLFAAGNYVSDSRMDTR</sequence>
<dbReference type="Gene3D" id="3.40.50.450">
    <property type="match status" value="1"/>
</dbReference>
<keyword evidence="4" id="KW-1185">Reference proteome</keyword>
<comment type="catalytic activity">
    <reaction evidence="2">
        <text>N(6)-(dimethylallyl)adenosine 5'-phosphate + H2O = N(6)-dimethylallyladenine + D-ribose 5-phosphate</text>
        <dbReference type="Rhea" id="RHEA:48560"/>
        <dbReference type="ChEBI" id="CHEBI:15377"/>
        <dbReference type="ChEBI" id="CHEBI:17660"/>
        <dbReference type="ChEBI" id="CHEBI:57526"/>
        <dbReference type="ChEBI" id="CHEBI:78346"/>
        <dbReference type="EC" id="3.2.2.n1"/>
    </reaction>
</comment>
<organism evidence="3 4">
    <name type="scientific">Nocardia ninae NBRC 108245</name>
    <dbReference type="NCBI Taxonomy" id="1210091"/>
    <lineage>
        <taxon>Bacteria</taxon>
        <taxon>Bacillati</taxon>
        <taxon>Actinomycetota</taxon>
        <taxon>Actinomycetes</taxon>
        <taxon>Mycobacteriales</taxon>
        <taxon>Nocardiaceae</taxon>
        <taxon>Nocardia</taxon>
    </lineage>
</organism>
<dbReference type="GO" id="GO:0102682">
    <property type="term" value="F:cytokinin riboside 5'-monophosphate phosphoribohydrolase activity"/>
    <property type="evidence" value="ECO:0007669"/>
    <property type="project" value="RHEA"/>
</dbReference>
<proteinExistence type="inferred from homology"/>
<keyword evidence="2" id="KW-0203">Cytokinin biosynthesis</keyword>
<name>A0A511MLV2_9NOCA</name>
<keyword evidence="2 3" id="KW-0378">Hydrolase</keyword>
<dbReference type="GO" id="GO:0005829">
    <property type="term" value="C:cytosol"/>
    <property type="evidence" value="ECO:0007669"/>
    <property type="project" value="TreeGrafter"/>
</dbReference>
<protein>
    <recommendedName>
        <fullName evidence="2">Cytokinin riboside 5'-monophosphate phosphoribohydrolase</fullName>
        <ecNumber evidence="2">3.2.2.n1</ecNumber>
    </recommendedName>
</protein>
<evidence type="ECO:0000313" key="4">
    <source>
        <dbReference type="Proteomes" id="UP000321424"/>
    </source>
</evidence>
<dbReference type="AlphaFoldDB" id="A0A511MLV2"/>
<dbReference type="GO" id="GO:0009691">
    <property type="term" value="P:cytokinin biosynthetic process"/>
    <property type="evidence" value="ECO:0007669"/>
    <property type="project" value="UniProtKB-UniRule"/>
</dbReference>
<dbReference type="InterPro" id="IPR005269">
    <property type="entry name" value="LOG"/>
</dbReference>
<dbReference type="Proteomes" id="UP000321424">
    <property type="component" value="Unassembled WGS sequence"/>
</dbReference>
<dbReference type="EC" id="3.2.2.n1" evidence="2"/>
<comment type="similarity">
    <text evidence="1 2">Belongs to the LOG family.</text>
</comment>
<dbReference type="PANTHER" id="PTHR31223">
    <property type="entry name" value="LOG FAMILY PROTEIN YJL055W"/>
    <property type="match status" value="1"/>
</dbReference>
<accession>A0A511MLV2</accession>
<reference evidence="3 4" key="1">
    <citation type="submission" date="2019-07" db="EMBL/GenBank/DDBJ databases">
        <title>Whole genome shotgun sequence of Nocardia ninae NBRC 108245.</title>
        <authorList>
            <person name="Hosoyama A."/>
            <person name="Uohara A."/>
            <person name="Ohji S."/>
            <person name="Ichikawa N."/>
        </authorList>
    </citation>
    <scope>NUCLEOTIDE SEQUENCE [LARGE SCALE GENOMIC DNA]</scope>
    <source>
        <strain evidence="3 4">NBRC 108245</strain>
    </source>
</reference>
<evidence type="ECO:0000313" key="3">
    <source>
        <dbReference type="EMBL" id="GEM41602.1"/>
    </source>
</evidence>
<comment type="catalytic activity">
    <reaction evidence="2">
        <text>9-ribosyl-trans-zeatin 5'-phosphate + H2O = trans-zeatin + D-ribose 5-phosphate</text>
        <dbReference type="Rhea" id="RHEA:48564"/>
        <dbReference type="ChEBI" id="CHEBI:15377"/>
        <dbReference type="ChEBI" id="CHEBI:16522"/>
        <dbReference type="ChEBI" id="CHEBI:78346"/>
        <dbReference type="ChEBI" id="CHEBI:87947"/>
        <dbReference type="EC" id="3.2.2.n1"/>
    </reaction>
</comment>
<evidence type="ECO:0000256" key="2">
    <source>
        <dbReference type="RuleBase" id="RU363015"/>
    </source>
</evidence>
<dbReference type="EMBL" id="BJXA01000054">
    <property type="protein sequence ID" value="GEM41602.1"/>
    <property type="molecule type" value="Genomic_DNA"/>
</dbReference>
<dbReference type="PANTHER" id="PTHR31223:SF70">
    <property type="entry name" value="LOG FAMILY PROTEIN YJL055W"/>
    <property type="match status" value="1"/>
</dbReference>
<dbReference type="Pfam" id="PF03641">
    <property type="entry name" value="Lysine_decarbox"/>
    <property type="match status" value="1"/>
</dbReference>
<gene>
    <name evidence="3" type="ORF">NN4_61210</name>
</gene>